<accession>A0A179DDQ3</accession>
<dbReference type="AlphaFoldDB" id="A0A179DDQ3"/>
<comment type="caution">
    <text evidence="2">The sequence shown here is derived from an EMBL/GenBank/DDBJ whole genome shotgun (WGS) entry which is preliminary data.</text>
</comment>
<evidence type="ECO:0000313" key="3">
    <source>
        <dbReference type="Proteomes" id="UP000078459"/>
    </source>
</evidence>
<evidence type="ECO:0000313" key="2">
    <source>
        <dbReference type="EMBL" id="OAQ38603.1"/>
    </source>
</evidence>
<dbReference type="Proteomes" id="UP000078459">
    <property type="component" value="Unassembled WGS sequence"/>
</dbReference>
<sequence length="285" mass="33012">MNLIKTSVALCTYNGSKYITKQLDSILNQTIVPDEIIICDDCSTDNTSAILDDYFLKYPEIVSVFKNPEKLGAIKNFEQAIKLTKNETIFLSDQDDIWQPNKVKIILSEFSSNPKVKLIFTNAFLIDGKGEILQGDIWGKWGFNLDVQKRWRSKFNVFHDLLNNINYATGATLAFKRDLISVIFPFELPNAYWHDAWISLNATLNGGLRYLDLNLIKYRIHDDQQVGINRDWHLNIKPTSNIQTHIFKKNILKKYPIFHLLETLKKIKAILMRQKTLLLSSLIFK</sequence>
<name>A0A179DDQ3_9SPHI</name>
<protein>
    <recommendedName>
        <fullName evidence="1">Glycosyltransferase 2-like domain-containing protein</fullName>
    </recommendedName>
</protein>
<dbReference type="GO" id="GO:0016758">
    <property type="term" value="F:hexosyltransferase activity"/>
    <property type="evidence" value="ECO:0007669"/>
    <property type="project" value="UniProtKB-ARBA"/>
</dbReference>
<dbReference type="SUPFAM" id="SSF53448">
    <property type="entry name" value="Nucleotide-diphospho-sugar transferases"/>
    <property type="match status" value="1"/>
</dbReference>
<dbReference type="PANTHER" id="PTHR22916">
    <property type="entry name" value="GLYCOSYLTRANSFERASE"/>
    <property type="match status" value="1"/>
</dbReference>
<dbReference type="EMBL" id="LWHJ01000030">
    <property type="protein sequence ID" value="OAQ38603.1"/>
    <property type="molecule type" value="Genomic_DNA"/>
</dbReference>
<gene>
    <name evidence="2" type="ORF">A5893_14415</name>
</gene>
<dbReference type="PANTHER" id="PTHR22916:SF3">
    <property type="entry name" value="UDP-GLCNAC:BETAGAL BETA-1,3-N-ACETYLGLUCOSAMINYLTRANSFERASE-LIKE PROTEIN 1"/>
    <property type="match status" value="1"/>
</dbReference>
<organism evidence="2 3">
    <name type="scientific">Pedobacter psychrophilus</name>
    <dbReference type="NCBI Taxonomy" id="1826909"/>
    <lineage>
        <taxon>Bacteria</taxon>
        <taxon>Pseudomonadati</taxon>
        <taxon>Bacteroidota</taxon>
        <taxon>Sphingobacteriia</taxon>
        <taxon>Sphingobacteriales</taxon>
        <taxon>Sphingobacteriaceae</taxon>
        <taxon>Pedobacter</taxon>
    </lineage>
</organism>
<dbReference type="Gene3D" id="3.90.550.10">
    <property type="entry name" value="Spore Coat Polysaccharide Biosynthesis Protein SpsA, Chain A"/>
    <property type="match status" value="1"/>
</dbReference>
<dbReference type="InterPro" id="IPR001173">
    <property type="entry name" value="Glyco_trans_2-like"/>
</dbReference>
<dbReference type="Pfam" id="PF00535">
    <property type="entry name" value="Glycos_transf_2"/>
    <property type="match status" value="1"/>
</dbReference>
<dbReference type="STRING" id="1826909.A5893_14415"/>
<dbReference type="OrthoDB" id="9802649at2"/>
<dbReference type="RefSeq" id="WP_068823375.1">
    <property type="nucleotide sequence ID" value="NZ_LWHJ01000030.1"/>
</dbReference>
<keyword evidence="3" id="KW-1185">Reference proteome</keyword>
<reference evidence="2 3" key="1">
    <citation type="submission" date="2016-04" db="EMBL/GenBank/DDBJ databases">
        <authorList>
            <person name="Evans L.H."/>
            <person name="Alamgir A."/>
            <person name="Owens N."/>
            <person name="Weber N.D."/>
            <person name="Virtaneva K."/>
            <person name="Barbian K."/>
            <person name="Babar A."/>
            <person name="Rosenke K."/>
        </authorList>
    </citation>
    <scope>NUCLEOTIDE SEQUENCE [LARGE SCALE GENOMIC DNA]</scope>
    <source>
        <strain evidence="2 3">CCM 8644</strain>
    </source>
</reference>
<proteinExistence type="predicted"/>
<feature type="domain" description="Glycosyltransferase 2-like" evidence="1">
    <location>
        <begin position="7"/>
        <end position="178"/>
    </location>
</feature>
<dbReference type="InterPro" id="IPR029044">
    <property type="entry name" value="Nucleotide-diphossugar_trans"/>
</dbReference>
<evidence type="ECO:0000259" key="1">
    <source>
        <dbReference type="Pfam" id="PF00535"/>
    </source>
</evidence>
<reference evidence="2 3" key="2">
    <citation type="submission" date="2016-06" db="EMBL/GenBank/DDBJ databases">
        <title>Pedobacter psychrophilus sp. nov., isolated from Antarctic fragmentary rock.</title>
        <authorList>
            <person name="Svec P."/>
        </authorList>
    </citation>
    <scope>NUCLEOTIDE SEQUENCE [LARGE SCALE GENOMIC DNA]</scope>
    <source>
        <strain evidence="2 3">CCM 8644</strain>
    </source>
</reference>
<dbReference type="CDD" id="cd04196">
    <property type="entry name" value="GT_2_like_d"/>
    <property type="match status" value="1"/>
</dbReference>